<gene>
    <name evidence="1" type="ORF">MtrunA17_Chr3g0136231</name>
</gene>
<reference evidence="2" key="1">
    <citation type="journal article" date="2018" name="Nat. Plants">
        <title>Whole-genome landscape of Medicago truncatula symbiotic genes.</title>
        <authorList>
            <person name="Pecrix Y."/>
            <person name="Staton S.E."/>
            <person name="Sallet E."/>
            <person name="Lelandais-Briere C."/>
            <person name="Moreau S."/>
            <person name="Carrere S."/>
            <person name="Blein T."/>
            <person name="Jardinaud M.F."/>
            <person name="Latrasse D."/>
            <person name="Zouine M."/>
            <person name="Zahm M."/>
            <person name="Kreplak J."/>
            <person name="Mayjonade B."/>
            <person name="Satge C."/>
            <person name="Perez M."/>
            <person name="Cauet S."/>
            <person name="Marande W."/>
            <person name="Chantry-Darmon C."/>
            <person name="Lopez-Roques C."/>
            <person name="Bouchez O."/>
            <person name="Berard A."/>
            <person name="Debelle F."/>
            <person name="Munos S."/>
            <person name="Bendahmane A."/>
            <person name="Berges H."/>
            <person name="Niebel A."/>
            <person name="Buitink J."/>
            <person name="Frugier F."/>
            <person name="Benhamed M."/>
            <person name="Crespi M."/>
            <person name="Gouzy J."/>
            <person name="Gamas P."/>
        </authorList>
    </citation>
    <scope>NUCLEOTIDE SEQUENCE [LARGE SCALE GENOMIC DNA]</scope>
    <source>
        <strain evidence="2">cv. Jemalong A17</strain>
    </source>
</reference>
<dbReference type="Gramene" id="rna19088">
    <property type="protein sequence ID" value="RHN70504.1"/>
    <property type="gene ID" value="gene19088"/>
</dbReference>
<dbReference type="EMBL" id="PSQE01000003">
    <property type="protein sequence ID" value="RHN70504.1"/>
    <property type="molecule type" value="Genomic_DNA"/>
</dbReference>
<evidence type="ECO:0000313" key="1">
    <source>
        <dbReference type="EMBL" id="RHN70504.1"/>
    </source>
</evidence>
<proteinExistence type="predicted"/>
<dbReference type="Proteomes" id="UP000265566">
    <property type="component" value="Chromosome 3"/>
</dbReference>
<sequence length="47" mass="5216">MCMQLFLDIQEYARNLSALGVEAVNIASFSSLWQSVAPADKQNTIKL</sequence>
<dbReference type="AlphaFoldDB" id="A0A396J1D0"/>
<name>A0A396J1D0_MEDTR</name>
<organism evidence="1 2">
    <name type="scientific">Medicago truncatula</name>
    <name type="common">Barrel medic</name>
    <name type="synonym">Medicago tribuloides</name>
    <dbReference type="NCBI Taxonomy" id="3880"/>
    <lineage>
        <taxon>Eukaryota</taxon>
        <taxon>Viridiplantae</taxon>
        <taxon>Streptophyta</taxon>
        <taxon>Embryophyta</taxon>
        <taxon>Tracheophyta</taxon>
        <taxon>Spermatophyta</taxon>
        <taxon>Magnoliopsida</taxon>
        <taxon>eudicotyledons</taxon>
        <taxon>Gunneridae</taxon>
        <taxon>Pentapetalae</taxon>
        <taxon>rosids</taxon>
        <taxon>fabids</taxon>
        <taxon>Fabales</taxon>
        <taxon>Fabaceae</taxon>
        <taxon>Papilionoideae</taxon>
        <taxon>50 kb inversion clade</taxon>
        <taxon>NPAAA clade</taxon>
        <taxon>Hologalegina</taxon>
        <taxon>IRL clade</taxon>
        <taxon>Trifolieae</taxon>
        <taxon>Medicago</taxon>
    </lineage>
</organism>
<protein>
    <submittedName>
        <fullName evidence="1">Uncharacterized protein</fullName>
    </submittedName>
</protein>
<comment type="caution">
    <text evidence="1">The sequence shown here is derived from an EMBL/GenBank/DDBJ whole genome shotgun (WGS) entry which is preliminary data.</text>
</comment>
<accession>A0A396J1D0</accession>
<evidence type="ECO:0000313" key="2">
    <source>
        <dbReference type="Proteomes" id="UP000265566"/>
    </source>
</evidence>